<dbReference type="AlphaFoldDB" id="A0A2T7PKR7"/>
<evidence type="ECO:0000256" key="1">
    <source>
        <dbReference type="SAM" id="SignalP"/>
    </source>
</evidence>
<sequence>MRWSVLLTLGFVCNASLANEDSVSGCQTQVLLRDKWRFLHQGRRPYIRIRRKSLIFRNGPIRVRFSCVQNIGNIYLIRKSNYKPGQDAVLCVGFSYVADHPYAEYSAIRLMTEGIGSHIMSPQLFPHGTEVSINTTCDFVGPEERQQYAFIHRATPGCKFPKKLNKSWNFTYLHARRLVIDGNNMTLILLNGRSIVFSCYARDSNYYVVRSSGYPTADKDSYMCVSFVPIRDNPFYSYVFSRLNSGSILDRMLKTIPKGQRVHLHQDCDWMDSPARPEFLYE</sequence>
<dbReference type="EMBL" id="PZQS01000003">
    <property type="protein sequence ID" value="PVD33992.1"/>
    <property type="molecule type" value="Genomic_DNA"/>
</dbReference>
<reference evidence="2 3" key="1">
    <citation type="submission" date="2018-04" db="EMBL/GenBank/DDBJ databases">
        <title>The genome of golden apple snail Pomacea canaliculata provides insight into stress tolerance and invasive adaptation.</title>
        <authorList>
            <person name="Liu C."/>
            <person name="Liu B."/>
            <person name="Ren Y."/>
            <person name="Zhang Y."/>
            <person name="Wang H."/>
            <person name="Li S."/>
            <person name="Jiang F."/>
            <person name="Yin L."/>
            <person name="Zhang G."/>
            <person name="Qian W."/>
            <person name="Fan W."/>
        </authorList>
    </citation>
    <scope>NUCLEOTIDE SEQUENCE [LARGE SCALE GENOMIC DNA]</scope>
    <source>
        <strain evidence="2">SZHN2017</strain>
        <tissue evidence="2">Muscle</tissue>
    </source>
</reference>
<dbReference type="OrthoDB" id="6043197at2759"/>
<evidence type="ECO:0000313" key="2">
    <source>
        <dbReference type="EMBL" id="PVD33992.1"/>
    </source>
</evidence>
<protein>
    <recommendedName>
        <fullName evidence="4">ZP domain-containing protein</fullName>
    </recommendedName>
</protein>
<evidence type="ECO:0008006" key="4">
    <source>
        <dbReference type="Google" id="ProtNLM"/>
    </source>
</evidence>
<keyword evidence="3" id="KW-1185">Reference proteome</keyword>
<organism evidence="2 3">
    <name type="scientific">Pomacea canaliculata</name>
    <name type="common">Golden apple snail</name>
    <dbReference type="NCBI Taxonomy" id="400727"/>
    <lineage>
        <taxon>Eukaryota</taxon>
        <taxon>Metazoa</taxon>
        <taxon>Spiralia</taxon>
        <taxon>Lophotrochozoa</taxon>
        <taxon>Mollusca</taxon>
        <taxon>Gastropoda</taxon>
        <taxon>Caenogastropoda</taxon>
        <taxon>Architaenioglossa</taxon>
        <taxon>Ampullarioidea</taxon>
        <taxon>Ampullariidae</taxon>
        <taxon>Pomacea</taxon>
    </lineage>
</organism>
<keyword evidence="1" id="KW-0732">Signal</keyword>
<name>A0A2T7PKR7_POMCA</name>
<proteinExistence type="predicted"/>
<comment type="caution">
    <text evidence="2">The sequence shown here is derived from an EMBL/GenBank/DDBJ whole genome shotgun (WGS) entry which is preliminary data.</text>
</comment>
<gene>
    <name evidence="2" type="ORF">C0Q70_05254</name>
</gene>
<dbReference type="Proteomes" id="UP000245119">
    <property type="component" value="Linkage Group LG3"/>
</dbReference>
<feature type="chain" id="PRO_5015624065" description="ZP domain-containing protein" evidence="1">
    <location>
        <begin position="19"/>
        <end position="282"/>
    </location>
</feature>
<feature type="signal peptide" evidence="1">
    <location>
        <begin position="1"/>
        <end position="18"/>
    </location>
</feature>
<accession>A0A2T7PKR7</accession>
<evidence type="ECO:0000313" key="3">
    <source>
        <dbReference type="Proteomes" id="UP000245119"/>
    </source>
</evidence>